<sequence length="185" mass="21304">MENREEDDVRYVLCHRREEPTPPDRQSNVPLLFDDIGEVSRDDFALTGYGIIGRPDEEVREAPMASGWLQERPNKMSNINWRAVPRTVRTITDSIPAFDVDTSTLYRMTEDNSPQLKLTWQGFPGETTATHLPLFDADGDRNIPMSEDDFPFEQPLHALFTMDMYHNTATNRRYLTANLIRLVAS</sequence>
<dbReference type="InParanoid" id="A0A5C3PSJ3"/>
<gene>
    <name evidence="1" type="ORF">K466DRAFT_480763</name>
</gene>
<protein>
    <submittedName>
        <fullName evidence="1">Uncharacterized protein</fullName>
    </submittedName>
</protein>
<dbReference type="AlphaFoldDB" id="A0A5C3PSJ3"/>
<keyword evidence="2" id="KW-1185">Reference proteome</keyword>
<reference evidence="1 2" key="1">
    <citation type="journal article" date="2019" name="Nat. Ecol. Evol.">
        <title>Megaphylogeny resolves global patterns of mushroom evolution.</title>
        <authorList>
            <person name="Varga T."/>
            <person name="Krizsan K."/>
            <person name="Foldi C."/>
            <person name="Dima B."/>
            <person name="Sanchez-Garcia M."/>
            <person name="Sanchez-Ramirez S."/>
            <person name="Szollosi G.J."/>
            <person name="Szarkandi J.G."/>
            <person name="Papp V."/>
            <person name="Albert L."/>
            <person name="Andreopoulos W."/>
            <person name="Angelini C."/>
            <person name="Antonin V."/>
            <person name="Barry K.W."/>
            <person name="Bougher N.L."/>
            <person name="Buchanan P."/>
            <person name="Buyck B."/>
            <person name="Bense V."/>
            <person name="Catcheside P."/>
            <person name="Chovatia M."/>
            <person name="Cooper J."/>
            <person name="Damon W."/>
            <person name="Desjardin D."/>
            <person name="Finy P."/>
            <person name="Geml J."/>
            <person name="Haridas S."/>
            <person name="Hughes K."/>
            <person name="Justo A."/>
            <person name="Karasinski D."/>
            <person name="Kautmanova I."/>
            <person name="Kiss B."/>
            <person name="Kocsube S."/>
            <person name="Kotiranta H."/>
            <person name="LaButti K.M."/>
            <person name="Lechner B.E."/>
            <person name="Liimatainen K."/>
            <person name="Lipzen A."/>
            <person name="Lukacs Z."/>
            <person name="Mihaltcheva S."/>
            <person name="Morgado L.N."/>
            <person name="Niskanen T."/>
            <person name="Noordeloos M.E."/>
            <person name="Ohm R.A."/>
            <person name="Ortiz-Santana B."/>
            <person name="Ovrebo C."/>
            <person name="Racz N."/>
            <person name="Riley R."/>
            <person name="Savchenko A."/>
            <person name="Shiryaev A."/>
            <person name="Soop K."/>
            <person name="Spirin V."/>
            <person name="Szebenyi C."/>
            <person name="Tomsovsky M."/>
            <person name="Tulloss R.E."/>
            <person name="Uehling J."/>
            <person name="Grigoriev I.V."/>
            <person name="Vagvolgyi C."/>
            <person name="Papp T."/>
            <person name="Martin F.M."/>
            <person name="Miettinen O."/>
            <person name="Hibbett D.S."/>
            <person name="Nagy L.G."/>
        </authorList>
    </citation>
    <scope>NUCLEOTIDE SEQUENCE [LARGE SCALE GENOMIC DNA]</scope>
    <source>
        <strain evidence="1 2">HHB13444</strain>
    </source>
</reference>
<organism evidence="1 2">
    <name type="scientific">Polyporus arcularius HHB13444</name>
    <dbReference type="NCBI Taxonomy" id="1314778"/>
    <lineage>
        <taxon>Eukaryota</taxon>
        <taxon>Fungi</taxon>
        <taxon>Dikarya</taxon>
        <taxon>Basidiomycota</taxon>
        <taxon>Agaricomycotina</taxon>
        <taxon>Agaricomycetes</taxon>
        <taxon>Polyporales</taxon>
        <taxon>Polyporaceae</taxon>
        <taxon>Polyporus</taxon>
    </lineage>
</organism>
<evidence type="ECO:0000313" key="1">
    <source>
        <dbReference type="EMBL" id="TFK92371.1"/>
    </source>
</evidence>
<name>A0A5C3PSJ3_9APHY</name>
<evidence type="ECO:0000313" key="2">
    <source>
        <dbReference type="Proteomes" id="UP000308197"/>
    </source>
</evidence>
<dbReference type="Proteomes" id="UP000308197">
    <property type="component" value="Unassembled WGS sequence"/>
</dbReference>
<accession>A0A5C3PSJ3</accession>
<dbReference type="EMBL" id="ML211000">
    <property type="protein sequence ID" value="TFK92371.1"/>
    <property type="molecule type" value="Genomic_DNA"/>
</dbReference>
<proteinExistence type="predicted"/>